<sequence length="336" mass="34674">MLDANGYTISTNDDSDCGSQSVISQPSLSSGTYYVVVEGYSTYTGDYNLEISSNSYGSPTTGANQYYPILAGTFSNSGSYTHTLNNADPCLTNDIGQPSNDIYYQFTLTSTATVTLSHCGSTFDTYLYLLNSSGGLINQNDDNSELECPGSQSWLQTTLSAGTYYVVSEGYGSGTGDIITNIRVSMGQASPVIAYTFPSEIISGSPVSVNVTNTGAAAVSSQSTSTYAGTGASGYTNSSALSSTFNNPLAVVADASGNIYVGDAGNNVIRKITPAGTVSTLAGAGYSGYAEGTGSGAQFKLPSALVIDASGNLIVTDQQNHRIRKITPSGSTSLFA</sequence>
<gene>
    <name evidence="5" type="ORF">DDR33_24475</name>
</gene>
<feature type="domain" description="Peptidase C-terminal archaeal/bacterial" evidence="4">
    <location>
        <begin position="103"/>
        <end position="166"/>
    </location>
</feature>
<dbReference type="PANTHER" id="PTHR13833:SF71">
    <property type="entry name" value="NHL DOMAIN-CONTAINING PROTEIN"/>
    <property type="match status" value="1"/>
</dbReference>
<feature type="non-terminal residue" evidence="5">
    <location>
        <position position="336"/>
    </location>
</feature>
<name>A0A2U2P9G9_9SPHI</name>
<dbReference type="InterPro" id="IPR001258">
    <property type="entry name" value="NHL_repeat"/>
</dbReference>
<feature type="region of interest" description="Disordered" evidence="3">
    <location>
        <begin position="1"/>
        <end position="21"/>
    </location>
</feature>
<dbReference type="InterPro" id="IPR011042">
    <property type="entry name" value="6-blade_b-propeller_TolB-like"/>
</dbReference>
<comment type="caution">
    <text evidence="5">The sequence shown here is derived from an EMBL/GenBank/DDBJ whole genome shotgun (WGS) entry which is preliminary data.</text>
</comment>
<evidence type="ECO:0000256" key="1">
    <source>
        <dbReference type="ARBA" id="ARBA00022737"/>
    </source>
</evidence>
<dbReference type="PROSITE" id="PS51125">
    <property type="entry name" value="NHL"/>
    <property type="match status" value="1"/>
</dbReference>
<accession>A0A2U2P9G9</accession>
<dbReference type="InterPro" id="IPR007280">
    <property type="entry name" value="Peptidase_C_arc/bac"/>
</dbReference>
<evidence type="ECO:0000313" key="6">
    <source>
        <dbReference type="Proteomes" id="UP000245647"/>
    </source>
</evidence>
<dbReference type="SUPFAM" id="SSF101898">
    <property type="entry name" value="NHL repeat"/>
    <property type="match status" value="1"/>
</dbReference>
<organism evidence="5 6">
    <name type="scientific">Pararcticibacter amylolyticus</name>
    <dbReference type="NCBI Taxonomy" id="2173175"/>
    <lineage>
        <taxon>Bacteria</taxon>
        <taxon>Pseudomonadati</taxon>
        <taxon>Bacteroidota</taxon>
        <taxon>Sphingobacteriia</taxon>
        <taxon>Sphingobacteriales</taxon>
        <taxon>Sphingobacteriaceae</taxon>
        <taxon>Pararcticibacter</taxon>
    </lineage>
</organism>
<dbReference type="PANTHER" id="PTHR13833">
    <property type="match status" value="1"/>
</dbReference>
<dbReference type="Pfam" id="PF04151">
    <property type="entry name" value="PPC"/>
    <property type="match status" value="1"/>
</dbReference>
<dbReference type="AlphaFoldDB" id="A0A2U2P9G9"/>
<dbReference type="Gene3D" id="2.60.120.380">
    <property type="match status" value="2"/>
</dbReference>
<proteinExistence type="predicted"/>
<evidence type="ECO:0000256" key="2">
    <source>
        <dbReference type="PROSITE-ProRule" id="PRU00504"/>
    </source>
</evidence>
<dbReference type="Gene3D" id="2.120.10.30">
    <property type="entry name" value="TolB, C-terminal domain"/>
    <property type="match status" value="1"/>
</dbReference>
<evidence type="ECO:0000256" key="3">
    <source>
        <dbReference type="SAM" id="MobiDB-lite"/>
    </source>
</evidence>
<dbReference type="Proteomes" id="UP000245647">
    <property type="component" value="Unassembled WGS sequence"/>
</dbReference>
<evidence type="ECO:0000313" key="5">
    <source>
        <dbReference type="EMBL" id="PWG78023.1"/>
    </source>
</evidence>
<keyword evidence="6" id="KW-1185">Reference proteome</keyword>
<protein>
    <recommendedName>
        <fullName evidence="4">Peptidase C-terminal archaeal/bacterial domain-containing protein</fullName>
    </recommendedName>
</protein>
<keyword evidence="1" id="KW-0677">Repeat</keyword>
<evidence type="ECO:0000259" key="4">
    <source>
        <dbReference type="Pfam" id="PF04151"/>
    </source>
</evidence>
<reference evidence="5 6" key="1">
    <citation type="submission" date="2018-04" db="EMBL/GenBank/DDBJ databases">
        <title>Pedobacter chongqingensis sp. nov., isolated from a rottenly hemp rope.</title>
        <authorList>
            <person name="Cai Y."/>
        </authorList>
    </citation>
    <scope>NUCLEOTIDE SEQUENCE [LARGE SCALE GENOMIC DNA]</scope>
    <source>
        <strain evidence="5 6">FJ4-8</strain>
    </source>
</reference>
<dbReference type="EMBL" id="QEAS01000040">
    <property type="protein sequence ID" value="PWG78023.1"/>
    <property type="molecule type" value="Genomic_DNA"/>
</dbReference>
<feature type="repeat" description="NHL" evidence="2">
    <location>
        <begin position="294"/>
        <end position="329"/>
    </location>
</feature>